<accession>A0A9D1JV25</accession>
<keyword evidence="2" id="KW-0031">Aminopeptidase</keyword>
<dbReference type="GO" id="GO:0006508">
    <property type="term" value="P:proteolysis"/>
    <property type="evidence" value="ECO:0007669"/>
    <property type="project" value="UniProtKB-KW"/>
</dbReference>
<dbReference type="SUPFAM" id="SSF101821">
    <property type="entry name" value="Aminopeptidase/glucanase lid domain"/>
    <property type="match status" value="1"/>
</dbReference>
<evidence type="ECO:0000256" key="6">
    <source>
        <dbReference type="PIRNR" id="PIRNR001123"/>
    </source>
</evidence>
<evidence type="ECO:0000256" key="3">
    <source>
        <dbReference type="ARBA" id="ARBA00022670"/>
    </source>
</evidence>
<dbReference type="SUPFAM" id="SSF53187">
    <property type="entry name" value="Zn-dependent exopeptidases"/>
    <property type="match status" value="1"/>
</dbReference>
<proteinExistence type="inferred from homology"/>
<feature type="binding site" evidence="8">
    <location>
        <position position="209"/>
    </location>
    <ligand>
        <name>Zn(2+)</name>
        <dbReference type="ChEBI" id="CHEBI:29105"/>
        <label>2</label>
    </ligand>
</feature>
<dbReference type="GO" id="GO:0004177">
    <property type="term" value="F:aminopeptidase activity"/>
    <property type="evidence" value="ECO:0007669"/>
    <property type="project" value="UniProtKB-UniRule"/>
</dbReference>
<feature type="binding site" evidence="8">
    <location>
        <position position="317"/>
    </location>
    <ligand>
        <name>Zn(2+)</name>
        <dbReference type="ChEBI" id="CHEBI:29105"/>
        <label>2</label>
    </ligand>
</feature>
<feature type="binding site" evidence="8">
    <location>
        <position position="231"/>
    </location>
    <ligand>
        <name>Zn(2+)</name>
        <dbReference type="ChEBI" id="CHEBI:29105"/>
        <label>1</label>
    </ligand>
</feature>
<feature type="binding site" evidence="8">
    <location>
        <position position="178"/>
    </location>
    <ligand>
        <name>Zn(2+)</name>
        <dbReference type="ChEBI" id="CHEBI:29105"/>
        <label>2</label>
    </ligand>
</feature>
<dbReference type="Pfam" id="PF05343">
    <property type="entry name" value="Peptidase_M42"/>
    <property type="match status" value="1"/>
</dbReference>
<keyword evidence="4 8" id="KW-0479">Metal-binding</keyword>
<dbReference type="Gene3D" id="2.40.30.40">
    <property type="entry name" value="Peptidase M42, domain 2"/>
    <property type="match status" value="1"/>
</dbReference>
<dbReference type="InterPro" id="IPR008007">
    <property type="entry name" value="Peptidase_M42"/>
</dbReference>
<comment type="caution">
    <text evidence="9">The sequence shown here is derived from an EMBL/GenBank/DDBJ whole genome shotgun (WGS) entry which is preliminary data.</text>
</comment>
<evidence type="ECO:0000313" key="9">
    <source>
        <dbReference type="EMBL" id="HIS67120.1"/>
    </source>
</evidence>
<evidence type="ECO:0000256" key="8">
    <source>
        <dbReference type="PIRSR" id="PIRSR001123-2"/>
    </source>
</evidence>
<dbReference type="PANTHER" id="PTHR32481">
    <property type="entry name" value="AMINOPEPTIDASE"/>
    <property type="match status" value="1"/>
</dbReference>
<evidence type="ECO:0000256" key="1">
    <source>
        <dbReference type="ARBA" id="ARBA00006272"/>
    </source>
</evidence>
<keyword evidence="5" id="KW-0378">Hydrolase</keyword>
<evidence type="ECO:0000256" key="4">
    <source>
        <dbReference type="ARBA" id="ARBA00022723"/>
    </source>
</evidence>
<comment type="similarity">
    <text evidence="1 6">Belongs to the peptidase M42 family.</text>
</comment>
<dbReference type="InterPro" id="IPR051464">
    <property type="entry name" value="Peptidase_M42_aminopept"/>
</dbReference>
<dbReference type="InterPro" id="IPR023367">
    <property type="entry name" value="Peptidase_M42_dom2"/>
</dbReference>
<dbReference type="PANTHER" id="PTHR32481:SF0">
    <property type="entry name" value="AMINOPEPTIDASE YPDE-RELATED"/>
    <property type="match status" value="1"/>
</dbReference>
<dbReference type="EMBL" id="DVJK01000168">
    <property type="protein sequence ID" value="HIS67120.1"/>
    <property type="molecule type" value="Genomic_DNA"/>
</dbReference>
<sequence length="347" mass="36336">MPHRSESERIAALDAALEALCGAFGPSGHEFQGVAERIAEMVRPLADELRFDALGNLICIRRGAPGAKRVMLSAHMDQCGLMVTEITDGGFLRVAPLGGLKPSLLFYRQVVFANGVRGIISHESAVKENEAELKHLYVDIGARDGKEAGELVSVADVCAYAPFAVRLHGGLFSAPAADDRAGCAVLIEALRELESPAYELAAVFSVQEELGLRGATVSAYGLRPDLAVALDVCPTGDTPNAQPLGIKLGSGPALKVMDAHSVSHVGLRGHMQSKASELGIPVQLEILPYGGTDAAAMQKSRAGIPAATLSIPSRYVHSAVETVSLHDAEKAVRLLAALLEDPAAGGL</sequence>
<dbReference type="Gene3D" id="3.40.630.10">
    <property type="entry name" value="Zn peptidases"/>
    <property type="match status" value="1"/>
</dbReference>
<dbReference type="PIRSF" id="PIRSF001123">
    <property type="entry name" value="PepA_GA"/>
    <property type="match status" value="1"/>
</dbReference>
<keyword evidence="3" id="KW-0645">Protease</keyword>
<gene>
    <name evidence="9" type="ORF">IAC18_06100</name>
</gene>
<dbReference type="GO" id="GO:0046872">
    <property type="term" value="F:metal ion binding"/>
    <property type="evidence" value="ECO:0007669"/>
    <property type="project" value="UniProtKB-UniRule"/>
</dbReference>
<name>A0A9D1JV25_9FIRM</name>
<evidence type="ECO:0000256" key="2">
    <source>
        <dbReference type="ARBA" id="ARBA00022438"/>
    </source>
</evidence>
<feature type="active site" description="Proton acceptor" evidence="7">
    <location>
        <position position="208"/>
    </location>
</feature>
<dbReference type="Proteomes" id="UP000824001">
    <property type="component" value="Unassembled WGS sequence"/>
</dbReference>
<evidence type="ECO:0000256" key="7">
    <source>
        <dbReference type="PIRSR" id="PIRSR001123-1"/>
    </source>
</evidence>
<feature type="binding site" evidence="8">
    <location>
        <position position="75"/>
    </location>
    <ligand>
        <name>Zn(2+)</name>
        <dbReference type="ChEBI" id="CHEBI:29105"/>
        <label>1</label>
    </ligand>
</feature>
<protein>
    <submittedName>
        <fullName evidence="9">M20/M25/M40 family metallo-hydrolase</fullName>
    </submittedName>
</protein>
<evidence type="ECO:0000256" key="5">
    <source>
        <dbReference type="ARBA" id="ARBA00022801"/>
    </source>
</evidence>
<reference evidence="9" key="2">
    <citation type="journal article" date="2021" name="PeerJ">
        <title>Extensive microbial diversity within the chicken gut microbiome revealed by metagenomics and culture.</title>
        <authorList>
            <person name="Gilroy R."/>
            <person name="Ravi A."/>
            <person name="Getino M."/>
            <person name="Pursley I."/>
            <person name="Horton D.L."/>
            <person name="Alikhan N.F."/>
            <person name="Baker D."/>
            <person name="Gharbi K."/>
            <person name="Hall N."/>
            <person name="Watson M."/>
            <person name="Adriaenssens E.M."/>
            <person name="Foster-Nyarko E."/>
            <person name="Jarju S."/>
            <person name="Secka A."/>
            <person name="Antonio M."/>
            <person name="Oren A."/>
            <person name="Chaudhuri R.R."/>
            <person name="La Ragione R."/>
            <person name="Hildebrand F."/>
            <person name="Pallen M.J."/>
        </authorList>
    </citation>
    <scope>NUCLEOTIDE SEQUENCE</scope>
    <source>
        <strain evidence="9">ChiHjej10B9-9673</strain>
    </source>
</reference>
<organism evidence="9 10">
    <name type="scientific">Candidatus Scatomorpha merdipullorum</name>
    <dbReference type="NCBI Taxonomy" id="2840927"/>
    <lineage>
        <taxon>Bacteria</taxon>
        <taxon>Bacillati</taxon>
        <taxon>Bacillota</taxon>
        <taxon>Clostridia</taxon>
        <taxon>Eubacteriales</taxon>
        <taxon>Candidatus Scatomorpha</taxon>
    </lineage>
</organism>
<comment type="cofactor">
    <cofactor evidence="8">
        <name>a divalent metal cation</name>
        <dbReference type="ChEBI" id="CHEBI:60240"/>
    </cofactor>
    <text evidence="8">Binds 2 divalent metal cations per subunit.</text>
</comment>
<feature type="binding site" evidence="8">
    <location>
        <position position="178"/>
    </location>
    <ligand>
        <name>Zn(2+)</name>
        <dbReference type="ChEBI" id="CHEBI:29105"/>
        <label>1</label>
    </ligand>
</feature>
<evidence type="ECO:0000313" key="10">
    <source>
        <dbReference type="Proteomes" id="UP000824001"/>
    </source>
</evidence>
<reference evidence="9" key="1">
    <citation type="submission" date="2020-10" db="EMBL/GenBank/DDBJ databases">
        <authorList>
            <person name="Gilroy R."/>
        </authorList>
    </citation>
    <scope>NUCLEOTIDE SEQUENCE</scope>
    <source>
        <strain evidence="9">ChiHjej10B9-9673</strain>
    </source>
</reference>
<dbReference type="AlphaFoldDB" id="A0A9D1JV25"/>